<dbReference type="EMBL" id="UZAM01016407">
    <property type="protein sequence ID" value="VDP43075.1"/>
    <property type="molecule type" value="Genomic_DNA"/>
</dbReference>
<evidence type="ECO:0000313" key="1">
    <source>
        <dbReference type="EMBL" id="VDP43075.1"/>
    </source>
</evidence>
<evidence type="ECO:0000313" key="3">
    <source>
        <dbReference type="WBParaSite" id="SBAD_0001219301-mRNA-1"/>
    </source>
</evidence>
<dbReference type="AlphaFoldDB" id="A0A183J7F2"/>
<keyword evidence="2" id="KW-1185">Reference proteome</keyword>
<reference evidence="1 2" key="2">
    <citation type="submission" date="2018-11" db="EMBL/GenBank/DDBJ databases">
        <authorList>
            <consortium name="Pathogen Informatics"/>
        </authorList>
    </citation>
    <scope>NUCLEOTIDE SEQUENCE [LARGE SCALE GENOMIC DNA]</scope>
</reference>
<reference evidence="3" key="1">
    <citation type="submission" date="2016-06" db="UniProtKB">
        <authorList>
            <consortium name="WormBaseParasite"/>
        </authorList>
    </citation>
    <scope>IDENTIFICATION</scope>
</reference>
<sequence>MARNDFGQLYGFLVLQRRYLRGQRKQDKVVRLHARLPRFQMPIRLACLWAFEDCLQWSSDKRSFLASSHPRLMRSKLTQRSDLSGDATPSQYAHAVGHMAAQAESTTDRVTAVRVLGGYSSGRGLAPRN</sequence>
<evidence type="ECO:0000313" key="2">
    <source>
        <dbReference type="Proteomes" id="UP000270296"/>
    </source>
</evidence>
<dbReference type="Proteomes" id="UP000270296">
    <property type="component" value="Unassembled WGS sequence"/>
</dbReference>
<protein>
    <submittedName>
        <fullName evidence="3">Integrase</fullName>
    </submittedName>
</protein>
<name>A0A183J7F2_9BILA</name>
<organism evidence="3">
    <name type="scientific">Soboliphyme baturini</name>
    <dbReference type="NCBI Taxonomy" id="241478"/>
    <lineage>
        <taxon>Eukaryota</taxon>
        <taxon>Metazoa</taxon>
        <taxon>Ecdysozoa</taxon>
        <taxon>Nematoda</taxon>
        <taxon>Enoplea</taxon>
        <taxon>Dorylaimia</taxon>
        <taxon>Dioctophymatida</taxon>
        <taxon>Dioctophymatoidea</taxon>
        <taxon>Soboliphymatidae</taxon>
        <taxon>Soboliphyme</taxon>
    </lineage>
</organism>
<proteinExistence type="predicted"/>
<accession>A0A183J7F2</accession>
<gene>
    <name evidence="1" type="ORF">SBAD_LOCUS11801</name>
</gene>
<dbReference type="WBParaSite" id="SBAD_0001219301-mRNA-1">
    <property type="protein sequence ID" value="SBAD_0001219301-mRNA-1"/>
    <property type="gene ID" value="SBAD_0001219301"/>
</dbReference>